<dbReference type="GO" id="GO:0007018">
    <property type="term" value="P:microtubule-based movement"/>
    <property type="evidence" value="ECO:0007669"/>
    <property type="project" value="InterPro"/>
</dbReference>
<dbReference type="InterPro" id="IPR036961">
    <property type="entry name" value="Kinesin_motor_dom_sf"/>
</dbReference>
<evidence type="ECO:0000256" key="3">
    <source>
        <dbReference type="ARBA" id="ARBA00022741"/>
    </source>
</evidence>
<evidence type="ECO:0000256" key="2">
    <source>
        <dbReference type="ARBA" id="ARBA00022701"/>
    </source>
</evidence>
<keyword evidence="7" id="KW-0206">Cytoskeleton</keyword>
<keyword evidence="2" id="KW-0493">Microtubule</keyword>
<comment type="subcellular location">
    <subcellularLocation>
        <location evidence="1">Cytoplasm</location>
        <location evidence="1">Cytoskeleton</location>
    </subcellularLocation>
</comment>
<evidence type="ECO:0000259" key="10">
    <source>
        <dbReference type="PROSITE" id="PS50067"/>
    </source>
</evidence>
<dbReference type="GO" id="GO:0008017">
    <property type="term" value="F:microtubule binding"/>
    <property type="evidence" value="ECO:0007669"/>
    <property type="project" value="InterPro"/>
</dbReference>
<feature type="domain" description="Kinesin motor" evidence="10">
    <location>
        <begin position="642"/>
        <end position="799"/>
    </location>
</feature>
<keyword evidence="12" id="KW-1185">Reference proteome</keyword>
<proteinExistence type="inferred from homology"/>
<dbReference type="Gene3D" id="3.40.850.10">
    <property type="entry name" value="Kinesin motor domain"/>
    <property type="match status" value="1"/>
</dbReference>
<sequence length="799" mass="90471">MNKYNLWDISFQVAELKNSIDAHSKNSEETVWSATQESTQAQREIQAVIANTVELGTRCIAAGTMNQEDSSLKSGHGLQCVVMSSCGFAYSVVKSQAVFTSMDIDNILCYGNNIYVNSVLRGTSARLIEPEELPTLLEVGNYKINVCRPEWKLNGLYASTRTLLNNSIDLLELNLNTIFANNEYASVNDGFLFTGQSATVSFWRHYNTDDETRSVHVTHPMRSNDVYYLFNSHAIDETGIRSIQNPNTNLARLFKVYGIRNLATLLLKNSVFDGREYSIHHIRVESFEELHVMPLIGNTLNREQNLYSKLATSKPIALIEKMPQNEKQTSKNIGRPKKVKRGPLKQSQNAHLTASIKYNASNPTVNRQAVKRYTESNPTANRQAVKRYTESNPTVHRQAVQRYTESNPTVHRQAVKRYTESNPTVHRQAVKRYTESNPTVHREAVSQYHHSHPEISRETTARYRDTRREQIREANVDYNLTQRGVEPELRRIGLIGEKSDDELNPVQLYSLKKTCLDAEGIFHCTHCNANLFEEEKARKQWCCGLFDEAVTQSVVADGTIDASCIVTVDMETPYTEEYEVSTIESYSANTQEEQTDNVGRVVPNVLLQASMPQQAAMPLQVPSEIRVEDGARSRNANLGSSNRSMAVRVRPGNDRTQPIIVDVIDDKTIIFVRQLYCQGAYQPNTTKQNYLKRTNTDLKFVFDNVCGQSATNKDVFEITTKEMLGSLMEGYNCSVFTYGATGAGKTFTMIGNSEDPGITHLTMEHLFYIMDTYGTEREFDIDVSYLEVSFILICLWYLA</sequence>
<dbReference type="SUPFAM" id="SSF52540">
    <property type="entry name" value="P-loop containing nucleoside triphosphate hydrolases"/>
    <property type="match status" value="1"/>
</dbReference>
<evidence type="ECO:0000256" key="7">
    <source>
        <dbReference type="ARBA" id="ARBA00023212"/>
    </source>
</evidence>
<dbReference type="EMBL" id="JTDY01005533">
    <property type="protein sequence ID" value="KOB66910.1"/>
    <property type="molecule type" value="Genomic_DNA"/>
</dbReference>
<dbReference type="GO" id="GO:0005874">
    <property type="term" value="C:microtubule"/>
    <property type="evidence" value="ECO:0007669"/>
    <property type="project" value="UniProtKB-KW"/>
</dbReference>
<evidence type="ECO:0000256" key="9">
    <source>
        <dbReference type="SAM" id="MobiDB-lite"/>
    </source>
</evidence>
<dbReference type="PANTHER" id="PTHR47968">
    <property type="entry name" value="CENTROMERE PROTEIN E"/>
    <property type="match status" value="1"/>
</dbReference>
<keyword evidence="6 8" id="KW-0505">Motor protein</keyword>
<reference evidence="11 12" key="1">
    <citation type="journal article" date="2015" name="Genome Biol. Evol.">
        <title>The genome of winter moth (Operophtera brumata) provides a genomic perspective on sexual dimorphism and phenology.</title>
        <authorList>
            <person name="Derks M.F."/>
            <person name="Smit S."/>
            <person name="Salis L."/>
            <person name="Schijlen E."/>
            <person name="Bossers A."/>
            <person name="Mateman C."/>
            <person name="Pijl A.S."/>
            <person name="de Ridder D."/>
            <person name="Groenen M.A."/>
            <person name="Visser M.E."/>
            <person name="Megens H.J."/>
        </authorList>
    </citation>
    <scope>NUCLEOTIDE SEQUENCE [LARGE SCALE GENOMIC DNA]</scope>
    <source>
        <strain evidence="11">WM2013NL</strain>
        <tissue evidence="11">Head and thorax</tissue>
    </source>
</reference>
<dbReference type="Pfam" id="PF00225">
    <property type="entry name" value="Kinesin"/>
    <property type="match status" value="1"/>
</dbReference>
<keyword evidence="3 8" id="KW-0547">Nucleotide-binding</keyword>
<dbReference type="GO" id="GO:0003777">
    <property type="term" value="F:microtubule motor activity"/>
    <property type="evidence" value="ECO:0007669"/>
    <property type="project" value="InterPro"/>
</dbReference>
<dbReference type="STRING" id="104452.A0A0L7KUV2"/>
<protein>
    <submittedName>
        <fullName evidence="11">Putative kinesin heavy chain</fullName>
    </submittedName>
</protein>
<dbReference type="GO" id="GO:0005524">
    <property type="term" value="F:ATP binding"/>
    <property type="evidence" value="ECO:0007669"/>
    <property type="project" value="UniProtKB-UniRule"/>
</dbReference>
<keyword evidence="4 8" id="KW-0067">ATP-binding</keyword>
<evidence type="ECO:0000256" key="8">
    <source>
        <dbReference type="PROSITE-ProRule" id="PRU00283"/>
    </source>
</evidence>
<gene>
    <name evidence="11" type="ORF">OBRU01_19906</name>
</gene>
<dbReference type="PROSITE" id="PS50067">
    <property type="entry name" value="KINESIN_MOTOR_2"/>
    <property type="match status" value="1"/>
</dbReference>
<name>A0A0L7KUV2_OPEBR</name>
<evidence type="ECO:0000313" key="12">
    <source>
        <dbReference type="Proteomes" id="UP000037510"/>
    </source>
</evidence>
<dbReference type="InterPro" id="IPR001752">
    <property type="entry name" value="Kinesin_motor_dom"/>
</dbReference>
<dbReference type="Gene3D" id="3.90.70.120">
    <property type="match status" value="1"/>
</dbReference>
<keyword evidence="7" id="KW-0963">Cytoplasm</keyword>
<organism evidence="11 12">
    <name type="scientific">Operophtera brumata</name>
    <name type="common">Winter moth</name>
    <name type="synonym">Phalaena brumata</name>
    <dbReference type="NCBI Taxonomy" id="104452"/>
    <lineage>
        <taxon>Eukaryota</taxon>
        <taxon>Metazoa</taxon>
        <taxon>Ecdysozoa</taxon>
        <taxon>Arthropoda</taxon>
        <taxon>Hexapoda</taxon>
        <taxon>Insecta</taxon>
        <taxon>Pterygota</taxon>
        <taxon>Neoptera</taxon>
        <taxon>Endopterygota</taxon>
        <taxon>Lepidoptera</taxon>
        <taxon>Glossata</taxon>
        <taxon>Ditrysia</taxon>
        <taxon>Geometroidea</taxon>
        <taxon>Geometridae</taxon>
        <taxon>Larentiinae</taxon>
        <taxon>Operophtera</taxon>
    </lineage>
</organism>
<evidence type="ECO:0000256" key="5">
    <source>
        <dbReference type="ARBA" id="ARBA00023054"/>
    </source>
</evidence>
<evidence type="ECO:0000256" key="6">
    <source>
        <dbReference type="ARBA" id="ARBA00023175"/>
    </source>
</evidence>
<keyword evidence="5" id="KW-0175">Coiled coil</keyword>
<dbReference type="PANTHER" id="PTHR47968:SF13">
    <property type="entry name" value="KINESIN-LIKE PROTEIN KIF19 ISOFORM X1"/>
    <property type="match status" value="1"/>
</dbReference>
<dbReference type="Proteomes" id="UP000037510">
    <property type="component" value="Unassembled WGS sequence"/>
</dbReference>
<feature type="binding site" evidence="8">
    <location>
        <begin position="739"/>
        <end position="746"/>
    </location>
    <ligand>
        <name>ATP</name>
        <dbReference type="ChEBI" id="CHEBI:30616"/>
    </ligand>
</feature>
<feature type="compositionally biased region" description="Basic residues" evidence="9">
    <location>
        <begin position="334"/>
        <end position="343"/>
    </location>
</feature>
<accession>A0A0L7KUV2</accession>
<feature type="region of interest" description="Disordered" evidence="9">
    <location>
        <begin position="325"/>
        <end position="349"/>
    </location>
</feature>
<evidence type="ECO:0000256" key="4">
    <source>
        <dbReference type="ARBA" id="ARBA00022840"/>
    </source>
</evidence>
<dbReference type="InterPro" id="IPR027417">
    <property type="entry name" value="P-loop_NTPase"/>
</dbReference>
<comment type="caution">
    <text evidence="11">The sequence shown here is derived from an EMBL/GenBank/DDBJ whole genome shotgun (WGS) entry which is preliminary data.</text>
</comment>
<dbReference type="AlphaFoldDB" id="A0A0L7KUV2"/>
<evidence type="ECO:0000313" key="11">
    <source>
        <dbReference type="EMBL" id="KOB66910.1"/>
    </source>
</evidence>
<evidence type="ECO:0000256" key="1">
    <source>
        <dbReference type="ARBA" id="ARBA00004245"/>
    </source>
</evidence>
<dbReference type="SMART" id="SM00129">
    <property type="entry name" value="KISc"/>
    <property type="match status" value="1"/>
</dbReference>
<dbReference type="InterPro" id="IPR027640">
    <property type="entry name" value="Kinesin-like_fam"/>
</dbReference>
<comment type="similarity">
    <text evidence="8">Belongs to the TRAFAC class myosin-kinesin ATPase superfamily. Kinesin family.</text>
</comment>